<evidence type="ECO:0000256" key="2">
    <source>
        <dbReference type="ARBA" id="ARBA00022679"/>
    </source>
</evidence>
<accession>A0AAN9E374</accession>
<comment type="function">
    <text evidence="4">Functions as an E3 ubiquitin ligase.</text>
</comment>
<dbReference type="Pfam" id="PF25598">
    <property type="entry name" value="ARM_PUB"/>
    <property type="match status" value="1"/>
</dbReference>
<dbReference type="PANTHER" id="PTHR22849:SF24">
    <property type="entry name" value="E3 UBIQUITIN-PROTEIN LIGASE PUB24"/>
    <property type="match status" value="1"/>
</dbReference>
<gene>
    <name evidence="6" type="ORF">RIF29_39623</name>
</gene>
<protein>
    <recommendedName>
        <fullName evidence="4 5">U-box domain-containing protein</fullName>
        <ecNumber evidence="4">2.3.2.27</ecNumber>
    </recommendedName>
    <alternativeName>
        <fullName evidence="4">RING-type E3 ubiquitin transferase PUB</fullName>
    </alternativeName>
</protein>
<keyword evidence="7" id="KW-1185">Reference proteome</keyword>
<reference evidence="6 7" key="1">
    <citation type="submission" date="2024-01" db="EMBL/GenBank/DDBJ databases">
        <title>The genomes of 5 underutilized Papilionoideae crops provide insights into root nodulation and disease resistanc.</title>
        <authorList>
            <person name="Yuan L."/>
        </authorList>
    </citation>
    <scope>NUCLEOTIDE SEQUENCE [LARGE SCALE GENOMIC DNA]</scope>
    <source>
        <strain evidence="6">ZHUSHIDOU_FW_LH</strain>
        <tissue evidence="6">Leaf</tissue>
    </source>
</reference>
<dbReference type="Pfam" id="PF04564">
    <property type="entry name" value="U-box"/>
    <property type="match status" value="1"/>
</dbReference>
<evidence type="ECO:0000256" key="3">
    <source>
        <dbReference type="ARBA" id="ARBA00022786"/>
    </source>
</evidence>
<dbReference type="PANTHER" id="PTHR22849">
    <property type="entry name" value="WDSAM1 PROTEIN"/>
    <property type="match status" value="1"/>
</dbReference>
<dbReference type="SMART" id="SM00504">
    <property type="entry name" value="Ubox"/>
    <property type="match status" value="1"/>
</dbReference>
<dbReference type="EMBL" id="JAYWIO010000008">
    <property type="protein sequence ID" value="KAK7244796.1"/>
    <property type="molecule type" value="Genomic_DNA"/>
</dbReference>
<dbReference type="GO" id="GO:0016567">
    <property type="term" value="P:protein ubiquitination"/>
    <property type="evidence" value="ECO:0007669"/>
    <property type="project" value="UniProtKB-UniRule"/>
</dbReference>
<feature type="domain" description="U-box" evidence="5">
    <location>
        <begin position="1"/>
        <end position="65"/>
    </location>
</feature>
<keyword evidence="3 4" id="KW-0833">Ubl conjugation pathway</keyword>
<evidence type="ECO:0000313" key="7">
    <source>
        <dbReference type="Proteomes" id="UP001372338"/>
    </source>
</evidence>
<dbReference type="InterPro" id="IPR013083">
    <property type="entry name" value="Znf_RING/FYVE/PHD"/>
</dbReference>
<evidence type="ECO:0000256" key="4">
    <source>
        <dbReference type="RuleBase" id="RU369093"/>
    </source>
</evidence>
<evidence type="ECO:0000259" key="5">
    <source>
        <dbReference type="PROSITE" id="PS51698"/>
    </source>
</evidence>
<dbReference type="Gene3D" id="3.30.40.10">
    <property type="entry name" value="Zinc/RING finger domain, C3HC4 (zinc finger)"/>
    <property type="match status" value="1"/>
</dbReference>
<organism evidence="6 7">
    <name type="scientific">Crotalaria pallida</name>
    <name type="common">Smooth rattlebox</name>
    <name type="synonym">Crotalaria striata</name>
    <dbReference type="NCBI Taxonomy" id="3830"/>
    <lineage>
        <taxon>Eukaryota</taxon>
        <taxon>Viridiplantae</taxon>
        <taxon>Streptophyta</taxon>
        <taxon>Embryophyta</taxon>
        <taxon>Tracheophyta</taxon>
        <taxon>Spermatophyta</taxon>
        <taxon>Magnoliopsida</taxon>
        <taxon>eudicotyledons</taxon>
        <taxon>Gunneridae</taxon>
        <taxon>Pentapetalae</taxon>
        <taxon>rosids</taxon>
        <taxon>fabids</taxon>
        <taxon>Fabales</taxon>
        <taxon>Fabaceae</taxon>
        <taxon>Papilionoideae</taxon>
        <taxon>50 kb inversion clade</taxon>
        <taxon>genistoids sensu lato</taxon>
        <taxon>core genistoids</taxon>
        <taxon>Crotalarieae</taxon>
        <taxon>Crotalaria</taxon>
    </lineage>
</organism>
<dbReference type="Proteomes" id="UP001372338">
    <property type="component" value="Unassembled WGS sequence"/>
</dbReference>
<sequence length="208" mass="23879">MKDPVTLTTGITYDRDSIEQWLFTNNNNTCPVTKQLLPNDNSLILTPNHTLLHIIQSWCSQKTSSSSYAIDLFQVLKLLKNLSNPRNMKKLELMIIENERNKKCLLEAGVPKAMIMFIMTCFKEGQPDKGVKEALRILQFVNIPQEEIKLLSPQHDQILDSLTWVLGCEFENSVTVKSHAVLVLKAFMKNASSRVMERLKPEFFERIV</sequence>
<comment type="caution">
    <text evidence="6">The sequence shown here is derived from an EMBL/GenBank/DDBJ whole genome shotgun (WGS) entry which is preliminary data.</text>
</comment>
<keyword evidence="2 4" id="KW-0808">Transferase</keyword>
<dbReference type="InterPro" id="IPR045185">
    <property type="entry name" value="PUB22/23/24-like"/>
</dbReference>
<comment type="catalytic activity">
    <reaction evidence="4">
        <text>S-ubiquitinyl-[E2 ubiquitin-conjugating enzyme]-L-cysteine + [acceptor protein]-L-lysine = [E2 ubiquitin-conjugating enzyme]-L-cysteine + N(6)-ubiquitinyl-[acceptor protein]-L-lysine.</text>
        <dbReference type="EC" id="2.3.2.27"/>
    </reaction>
</comment>
<dbReference type="AlphaFoldDB" id="A0AAN9E374"/>
<proteinExistence type="predicted"/>
<dbReference type="SUPFAM" id="SSF57850">
    <property type="entry name" value="RING/U-box"/>
    <property type="match status" value="1"/>
</dbReference>
<evidence type="ECO:0000313" key="6">
    <source>
        <dbReference type="EMBL" id="KAK7244796.1"/>
    </source>
</evidence>
<dbReference type="InterPro" id="IPR003613">
    <property type="entry name" value="Ubox_domain"/>
</dbReference>
<comment type="pathway">
    <text evidence="1 4">Protein modification; protein ubiquitination.</text>
</comment>
<dbReference type="PROSITE" id="PS51698">
    <property type="entry name" value="U_BOX"/>
    <property type="match status" value="1"/>
</dbReference>
<name>A0AAN9E374_CROPI</name>
<dbReference type="InterPro" id="IPR058678">
    <property type="entry name" value="ARM_PUB"/>
</dbReference>
<dbReference type="EC" id="2.3.2.27" evidence="4"/>
<evidence type="ECO:0000256" key="1">
    <source>
        <dbReference type="ARBA" id="ARBA00004906"/>
    </source>
</evidence>
<dbReference type="GO" id="GO:0061630">
    <property type="term" value="F:ubiquitin protein ligase activity"/>
    <property type="evidence" value="ECO:0007669"/>
    <property type="project" value="UniProtKB-UniRule"/>
</dbReference>